<dbReference type="EMBL" id="FOMX01000006">
    <property type="protein sequence ID" value="SFD95465.1"/>
    <property type="molecule type" value="Genomic_DNA"/>
</dbReference>
<keyword evidence="3" id="KW-0808">Transferase</keyword>
<dbReference type="Proteomes" id="UP000199400">
    <property type="component" value="Unassembled WGS sequence"/>
</dbReference>
<name>A0A1I1WJV8_9BACT</name>
<dbReference type="Gene3D" id="3.40.50.150">
    <property type="entry name" value="Vaccinia Virus protein VP39"/>
    <property type="match status" value="1"/>
</dbReference>
<dbReference type="PANTHER" id="PTHR43667:SF1">
    <property type="entry name" value="CYCLOPROPANE-FATTY-ACYL-PHOSPHOLIPID SYNTHASE"/>
    <property type="match status" value="1"/>
</dbReference>
<dbReference type="PANTHER" id="PTHR43667">
    <property type="entry name" value="CYCLOPROPANE-FATTY-ACYL-PHOSPHOLIPID SYNTHASE"/>
    <property type="match status" value="1"/>
</dbReference>
<keyword evidence="4" id="KW-0949">S-adenosyl-L-methionine</keyword>
<evidence type="ECO:0000313" key="6">
    <source>
        <dbReference type="EMBL" id="SFD95465.1"/>
    </source>
</evidence>
<dbReference type="SUPFAM" id="SSF53335">
    <property type="entry name" value="S-adenosyl-L-methionine-dependent methyltransferases"/>
    <property type="match status" value="1"/>
</dbReference>
<protein>
    <submittedName>
        <fullName evidence="6">Cyclopropane-fatty-acyl-phospholipid synthase</fullName>
    </submittedName>
</protein>
<dbReference type="GO" id="GO:0032259">
    <property type="term" value="P:methylation"/>
    <property type="evidence" value="ECO:0007669"/>
    <property type="project" value="UniProtKB-KW"/>
</dbReference>
<dbReference type="GO" id="GO:0008168">
    <property type="term" value="F:methyltransferase activity"/>
    <property type="evidence" value="ECO:0007669"/>
    <property type="project" value="UniProtKB-KW"/>
</dbReference>
<reference evidence="7" key="1">
    <citation type="submission" date="2016-10" db="EMBL/GenBank/DDBJ databases">
        <authorList>
            <person name="Varghese N."/>
            <person name="Submissions S."/>
        </authorList>
    </citation>
    <scope>NUCLEOTIDE SEQUENCE [LARGE SCALE GENOMIC DNA]</scope>
    <source>
        <strain evidence="7">ATCC 25963</strain>
    </source>
</reference>
<dbReference type="Pfam" id="PF02353">
    <property type="entry name" value="CMAS"/>
    <property type="match status" value="1"/>
</dbReference>
<evidence type="ECO:0000256" key="2">
    <source>
        <dbReference type="ARBA" id="ARBA00022603"/>
    </source>
</evidence>
<organism evidence="6 7">
    <name type="scientific">Nannocystis exedens</name>
    <dbReference type="NCBI Taxonomy" id="54"/>
    <lineage>
        <taxon>Bacteria</taxon>
        <taxon>Pseudomonadati</taxon>
        <taxon>Myxococcota</taxon>
        <taxon>Polyangia</taxon>
        <taxon>Nannocystales</taxon>
        <taxon>Nannocystaceae</taxon>
        <taxon>Nannocystis</taxon>
    </lineage>
</organism>
<evidence type="ECO:0000256" key="1">
    <source>
        <dbReference type="ARBA" id="ARBA00010815"/>
    </source>
</evidence>
<dbReference type="GO" id="GO:0008610">
    <property type="term" value="P:lipid biosynthetic process"/>
    <property type="evidence" value="ECO:0007669"/>
    <property type="project" value="InterPro"/>
</dbReference>
<accession>A0A1I1WJV8</accession>
<dbReference type="NCBIfam" id="NF008686">
    <property type="entry name" value="PRK11705.1"/>
    <property type="match status" value="1"/>
</dbReference>
<dbReference type="AlphaFoldDB" id="A0A1I1WJV8"/>
<evidence type="ECO:0000313" key="7">
    <source>
        <dbReference type="Proteomes" id="UP000199400"/>
    </source>
</evidence>
<evidence type="ECO:0000256" key="3">
    <source>
        <dbReference type="ARBA" id="ARBA00022679"/>
    </source>
</evidence>
<dbReference type="RefSeq" id="WP_096326184.1">
    <property type="nucleotide sequence ID" value="NZ_FOMX01000006.1"/>
</dbReference>
<dbReference type="InterPro" id="IPR050723">
    <property type="entry name" value="CFA/CMAS"/>
</dbReference>
<comment type="similarity">
    <text evidence="1">Belongs to the CFA/CMAS family.</text>
</comment>
<keyword evidence="7" id="KW-1185">Reference proteome</keyword>
<evidence type="ECO:0000256" key="5">
    <source>
        <dbReference type="ARBA" id="ARBA00023098"/>
    </source>
</evidence>
<evidence type="ECO:0000256" key="4">
    <source>
        <dbReference type="ARBA" id="ARBA00022691"/>
    </source>
</evidence>
<keyword evidence="2" id="KW-0489">Methyltransferase</keyword>
<dbReference type="InterPro" id="IPR029063">
    <property type="entry name" value="SAM-dependent_MTases_sf"/>
</dbReference>
<keyword evidence="5" id="KW-0443">Lipid metabolism</keyword>
<gene>
    <name evidence="6" type="ORF">SAMN02745121_02437</name>
</gene>
<dbReference type="PIRSF" id="PIRSF003085">
    <property type="entry name" value="CMAS"/>
    <property type="match status" value="1"/>
</dbReference>
<dbReference type="OrthoDB" id="9782855at2"/>
<sequence>MGGEGSAARRAIERALERAGARVGGPDPWDIHVHDPRFWRRVALGGSLALGDSYMDGWWDCAAIDELTARVLATSGDEALFDWRTAVLATASRLVNLQSSRRAIQVAEVHYDLDTALFAAMLGPTMAYSCAYWRAADDLDAAQRAKFELVCAKLYLGTGESLLDIGCGWGGLVRHAARTRGARAVGVTVSAPQRDWAAAHDDGRGAEYHALDWRDPALTRMGPFDKICSVGMFEHVGHRNYREFFATAHRLLRDDGLVLLHTIGNEHGRTDAWLNRHIFPNGALPATADISRAVQGLFVIEDWHNFRADYDRTVMAWHANFVRYAEARGAAMPARFYRMWSYYLQTMAGSFRAGCRNQLWQIVLSKRGVRGGYRSIR</sequence>
<dbReference type="CDD" id="cd02440">
    <property type="entry name" value="AdoMet_MTases"/>
    <property type="match status" value="1"/>
</dbReference>
<dbReference type="InterPro" id="IPR003333">
    <property type="entry name" value="CMAS"/>
</dbReference>
<dbReference type="STRING" id="54.SAMN02745121_02437"/>
<proteinExistence type="inferred from homology"/>